<dbReference type="Pfam" id="PF00550">
    <property type="entry name" value="PP-binding"/>
    <property type="match status" value="1"/>
</dbReference>
<dbReference type="Pfam" id="PF00501">
    <property type="entry name" value="AMP-binding"/>
    <property type="match status" value="1"/>
</dbReference>
<dbReference type="InterPro" id="IPR009081">
    <property type="entry name" value="PP-bd_ACP"/>
</dbReference>
<organism evidence="4 5">
    <name type="scientific">Geomonas subterranea</name>
    <dbReference type="NCBI Taxonomy" id="2847989"/>
    <lineage>
        <taxon>Bacteria</taxon>
        <taxon>Pseudomonadati</taxon>
        <taxon>Thermodesulfobacteriota</taxon>
        <taxon>Desulfuromonadia</taxon>
        <taxon>Geobacterales</taxon>
        <taxon>Geobacteraceae</taxon>
        <taxon>Geomonas</taxon>
    </lineage>
</organism>
<evidence type="ECO:0000256" key="1">
    <source>
        <dbReference type="ARBA" id="ARBA00006432"/>
    </source>
</evidence>
<accession>A0ABX8LKN5</accession>
<dbReference type="PROSITE" id="PS50075">
    <property type="entry name" value="CARRIER"/>
    <property type="match status" value="1"/>
</dbReference>
<keyword evidence="5" id="KW-1185">Reference proteome</keyword>
<comment type="similarity">
    <text evidence="1">Belongs to the ATP-dependent AMP-binding enzyme family.</text>
</comment>
<keyword evidence="2" id="KW-0436">Ligase</keyword>
<dbReference type="Pfam" id="PF01553">
    <property type="entry name" value="Acyltransferase"/>
    <property type="match status" value="1"/>
</dbReference>
<dbReference type="InterPro" id="IPR000873">
    <property type="entry name" value="AMP-dep_synth/lig_dom"/>
</dbReference>
<evidence type="ECO:0000259" key="3">
    <source>
        <dbReference type="PROSITE" id="PS50075"/>
    </source>
</evidence>
<feature type="domain" description="Carrier" evidence="3">
    <location>
        <begin position="520"/>
        <end position="598"/>
    </location>
</feature>
<reference evidence="4 5" key="1">
    <citation type="submission" date="2021-06" db="EMBL/GenBank/DDBJ databases">
        <title>Gemonas diversity in paddy soil.</title>
        <authorList>
            <person name="Liu G."/>
        </authorList>
    </citation>
    <scope>NUCLEOTIDE SEQUENCE [LARGE SCALE GENOMIC DNA]</scope>
    <source>
        <strain evidence="4 5">RG2</strain>
    </source>
</reference>
<dbReference type="CDD" id="cd07989">
    <property type="entry name" value="LPLAT_AGPAT-like"/>
    <property type="match status" value="1"/>
</dbReference>
<dbReference type="InterPro" id="IPR002123">
    <property type="entry name" value="Plipid/glycerol_acylTrfase"/>
</dbReference>
<dbReference type="RefSeq" id="WP_217288498.1">
    <property type="nucleotide sequence ID" value="NZ_CP077683.1"/>
</dbReference>
<dbReference type="InterPro" id="IPR020845">
    <property type="entry name" value="AMP-binding_CS"/>
</dbReference>
<protein>
    <submittedName>
        <fullName evidence="4">AMP-binding protein</fullName>
    </submittedName>
</protein>
<dbReference type="PROSITE" id="PS00455">
    <property type="entry name" value="AMP_BINDING"/>
    <property type="match status" value="1"/>
</dbReference>
<evidence type="ECO:0000313" key="5">
    <source>
        <dbReference type="Proteomes" id="UP000683559"/>
    </source>
</evidence>
<dbReference type="PANTHER" id="PTHR43201:SF5">
    <property type="entry name" value="MEDIUM-CHAIN ACYL-COA LIGASE ACSF2, MITOCHONDRIAL"/>
    <property type="match status" value="1"/>
</dbReference>
<name>A0ABX8LKN5_9BACT</name>
<sequence length="826" mass="91306">MRTLVDLFHTFAPRGDKTALVNRTGVRRFAVSYRELSELSLKMANFLARNGVGAGDRVLLWGPNSSWWGVAYWGIIMRGAIAVPVDFMSDRGRAESILKLTQAKVVLQSRFKPERLDVPGSLLLEDLKHLLDDITPYPDVAHPAPGDIAQLIYTSGTTGNPKGVILTHKNLVANMVQINQQVPIITPEFSFLSLLPLSHMFEQMGGFFTPLYRGAAVIYPRTLKPSAIMEALGEEDVYVIMSVPRLMQLLKTTIERELAEKHLLGVFASLAKLGAGMDKSGRKKLFFPVQKKFGSHFTVFVSGGAPLDPEVFRFWDSMGFTVLEGYGLSECSPVLCVNTIDKQVAGAVGPPLPGVELRLDGKEVVVKGDNVFPGYYQNEEATRGAFTPDGWFKTGDLGEIAPDGWLTIKGREKELIVTGGGVNVYPDELEAVLNKVPGVKESCVIGLDRGAGEEVHAVLLLDDSGAKPDEILARANARLDTMHQITGYTIWREPEFPKTTTLKIRKFQVKEQVKQGAAAGGAGATGDHLVNLLAKVTGTDPGEIREDSLLVADLGLTSIGRLELVNYLEQEFRLDIEDSQIGPQTRVSEVRGIIARREKGRRRGHYRFWTNSPPVRALRMMGDALLNYPLYRLFVKLEVRGRENVERLQGPVIFVANHLGYFDQPSLMFALPREVRYRTATAAWEEFFFGDYHGLERLWRLACYQYGTLFLNLFPLPQTSGFSGAVKFMGKLTDRGLNTLIFPEGGHSHDGTMQDFQLGLGIIAKELEIPIVPVKIVGTDKILPPKKSGLPNRGTVTVSFGKPLSFRFEEPAEIVARAQAAVNEIT</sequence>
<dbReference type="Proteomes" id="UP000683559">
    <property type="component" value="Chromosome"/>
</dbReference>
<dbReference type="SMART" id="SM00563">
    <property type="entry name" value="PlsC"/>
    <property type="match status" value="1"/>
</dbReference>
<proteinExistence type="inferred from homology"/>
<dbReference type="EMBL" id="CP077683">
    <property type="protein sequence ID" value="QXE91931.1"/>
    <property type="molecule type" value="Genomic_DNA"/>
</dbReference>
<evidence type="ECO:0000313" key="4">
    <source>
        <dbReference type="EMBL" id="QXE91931.1"/>
    </source>
</evidence>
<dbReference type="PANTHER" id="PTHR43201">
    <property type="entry name" value="ACYL-COA SYNTHETASE"/>
    <property type="match status" value="1"/>
</dbReference>
<gene>
    <name evidence="4" type="ORF">KP001_05185</name>
</gene>
<evidence type="ECO:0000256" key="2">
    <source>
        <dbReference type="ARBA" id="ARBA00022598"/>
    </source>
</evidence>